<keyword evidence="2" id="KW-1185">Reference proteome</keyword>
<organism evidence="1 2">
    <name type="scientific">Trapa natans</name>
    <name type="common">Water chestnut</name>
    <dbReference type="NCBI Taxonomy" id="22666"/>
    <lineage>
        <taxon>Eukaryota</taxon>
        <taxon>Viridiplantae</taxon>
        <taxon>Streptophyta</taxon>
        <taxon>Embryophyta</taxon>
        <taxon>Tracheophyta</taxon>
        <taxon>Spermatophyta</taxon>
        <taxon>Magnoliopsida</taxon>
        <taxon>eudicotyledons</taxon>
        <taxon>Gunneridae</taxon>
        <taxon>Pentapetalae</taxon>
        <taxon>rosids</taxon>
        <taxon>malvids</taxon>
        <taxon>Myrtales</taxon>
        <taxon>Lythraceae</taxon>
        <taxon>Trapa</taxon>
    </lineage>
</organism>
<dbReference type="EMBL" id="JAXQNO010000008">
    <property type="protein sequence ID" value="KAK4793537.1"/>
    <property type="molecule type" value="Genomic_DNA"/>
</dbReference>
<evidence type="ECO:0000313" key="1">
    <source>
        <dbReference type="EMBL" id="KAK4793537.1"/>
    </source>
</evidence>
<proteinExistence type="predicted"/>
<dbReference type="AlphaFoldDB" id="A0AAN7M8I2"/>
<evidence type="ECO:0000313" key="2">
    <source>
        <dbReference type="Proteomes" id="UP001346149"/>
    </source>
</evidence>
<reference evidence="1 2" key="1">
    <citation type="journal article" date="2023" name="Hortic Res">
        <title>Pangenome of water caltrop reveals structural variations and asymmetric subgenome divergence after allopolyploidization.</title>
        <authorList>
            <person name="Zhang X."/>
            <person name="Chen Y."/>
            <person name="Wang L."/>
            <person name="Yuan Y."/>
            <person name="Fang M."/>
            <person name="Shi L."/>
            <person name="Lu R."/>
            <person name="Comes H.P."/>
            <person name="Ma Y."/>
            <person name="Chen Y."/>
            <person name="Huang G."/>
            <person name="Zhou Y."/>
            <person name="Zheng Z."/>
            <person name="Qiu Y."/>
        </authorList>
    </citation>
    <scope>NUCLEOTIDE SEQUENCE [LARGE SCALE GENOMIC DNA]</scope>
    <source>
        <strain evidence="1">F231</strain>
    </source>
</reference>
<comment type="caution">
    <text evidence="1">The sequence shown here is derived from an EMBL/GenBank/DDBJ whole genome shotgun (WGS) entry which is preliminary data.</text>
</comment>
<protein>
    <submittedName>
        <fullName evidence="1">Uncharacterized protein</fullName>
    </submittedName>
</protein>
<sequence>MFSDQLAIDGVSVQEEGWAVCKVFKKRLPTVRRMSEHGSPYWYDDRSSFMPDLESPNQSLNPTDMASSYHRPPYPCKRDLGIHYQLPPEHLLHLPFLENPKLLLSPFGLDVDQSTGLLSSSSLVQEQNNLQPPVIGKLHGNHKPEAAVDQVTDWRVLDKFVASQLSHDEGAPEVNANGTAGQLALMKADVVSDDASMQTSASCEMELWK</sequence>
<dbReference type="Proteomes" id="UP001346149">
    <property type="component" value="Unassembled WGS sequence"/>
</dbReference>
<accession>A0AAN7M8I2</accession>
<gene>
    <name evidence="1" type="ORF">SAY86_023972</name>
</gene>
<name>A0AAN7M8I2_TRANT</name>